<keyword evidence="3" id="KW-1185">Reference proteome</keyword>
<feature type="region of interest" description="Disordered" evidence="1">
    <location>
        <begin position="1"/>
        <end position="30"/>
    </location>
</feature>
<gene>
    <name evidence="4" type="primary">LOC100371058</name>
</gene>
<dbReference type="Proteomes" id="UP000694865">
    <property type="component" value="Unplaced"/>
</dbReference>
<evidence type="ECO:0000313" key="3">
    <source>
        <dbReference type="Proteomes" id="UP000694865"/>
    </source>
</evidence>
<feature type="domain" description="Calponin-homology (CH)" evidence="2">
    <location>
        <begin position="33"/>
        <end position="138"/>
    </location>
</feature>
<dbReference type="Pfam" id="PF06294">
    <property type="entry name" value="CH_2"/>
    <property type="match status" value="1"/>
</dbReference>
<evidence type="ECO:0000313" key="4">
    <source>
        <dbReference type="RefSeq" id="XP_006816413.1"/>
    </source>
</evidence>
<evidence type="ECO:0000256" key="1">
    <source>
        <dbReference type="SAM" id="MobiDB-lite"/>
    </source>
</evidence>
<dbReference type="PANTHER" id="PTHR12509:SF9">
    <property type="entry name" value="SPERM FLAGELLAR PROTEIN 1 ISOFORM X1"/>
    <property type="match status" value="1"/>
</dbReference>
<dbReference type="RefSeq" id="XP_006816413.1">
    <property type="nucleotide sequence ID" value="XM_006816350.1"/>
</dbReference>
<feature type="compositionally biased region" description="Polar residues" evidence="1">
    <location>
        <begin position="220"/>
        <end position="237"/>
    </location>
</feature>
<dbReference type="InterPro" id="IPR001715">
    <property type="entry name" value="CH_dom"/>
</dbReference>
<reference evidence="4" key="1">
    <citation type="submission" date="2025-08" db="UniProtKB">
        <authorList>
            <consortium name="RefSeq"/>
        </authorList>
    </citation>
    <scope>IDENTIFICATION</scope>
    <source>
        <tissue evidence="4">Testes</tissue>
    </source>
</reference>
<dbReference type="GeneID" id="100371058"/>
<feature type="compositionally biased region" description="Polar residues" evidence="1">
    <location>
        <begin position="1"/>
        <end position="22"/>
    </location>
</feature>
<dbReference type="PROSITE" id="PS50021">
    <property type="entry name" value="CH"/>
    <property type="match status" value="1"/>
</dbReference>
<name>A0ABM0M8S2_SACKO</name>
<dbReference type="InterPro" id="IPR010441">
    <property type="entry name" value="CH_2"/>
</dbReference>
<accession>A0ABM0M8S2</accession>
<dbReference type="InterPro" id="IPR052111">
    <property type="entry name" value="Spermatogenesis_Ciliary_MAP"/>
</dbReference>
<dbReference type="SUPFAM" id="SSF47576">
    <property type="entry name" value="Calponin-homology domain, CH-domain"/>
    <property type="match status" value="1"/>
</dbReference>
<proteinExistence type="predicted"/>
<feature type="region of interest" description="Disordered" evidence="1">
    <location>
        <begin position="151"/>
        <end position="238"/>
    </location>
</feature>
<protein>
    <submittedName>
        <fullName evidence="4">Sperm flagellar protein 1-like</fullName>
    </submittedName>
</protein>
<organism evidence="3 4">
    <name type="scientific">Saccoglossus kowalevskii</name>
    <name type="common">Acorn worm</name>
    <dbReference type="NCBI Taxonomy" id="10224"/>
    <lineage>
        <taxon>Eukaryota</taxon>
        <taxon>Metazoa</taxon>
        <taxon>Hemichordata</taxon>
        <taxon>Enteropneusta</taxon>
        <taxon>Harrimaniidae</taxon>
        <taxon>Saccoglossus</taxon>
    </lineage>
</organism>
<dbReference type="Gene3D" id="1.10.418.10">
    <property type="entry name" value="Calponin-like domain"/>
    <property type="match status" value="1"/>
</dbReference>
<dbReference type="PANTHER" id="PTHR12509">
    <property type="entry name" value="SPERMATOGENESIS-ASSOCIATED 4-RELATED"/>
    <property type="match status" value="1"/>
</dbReference>
<evidence type="ECO:0000259" key="2">
    <source>
        <dbReference type="PROSITE" id="PS50021"/>
    </source>
</evidence>
<feature type="compositionally biased region" description="Basic and acidic residues" evidence="1">
    <location>
        <begin position="181"/>
        <end position="193"/>
    </location>
</feature>
<sequence>MKPGVTTQNAEPESVAPGTNATGEDENMTELDEESLQELYAWIDEIPLSRPKRNITRDFADGVMAAEIVKHFIPKIVEIHNYTPANSMQQKISNWGTLNRKVFSKLSYNIPEQVVRGISACKPGVVEVVLDQLRKKVDMYLLTKKKPIAGGHHFGVSRPLPQISPDGYMNGQEVGSYRPGNDTDRSDRSDRFKGAGRPPRHHGGGGGGGNTSHRGVPVNPSYSNADNTGYNTGQIPRTRSLPHVNESQLSPEIRLLLEEKEQALLASQETVQILQAKVRRLEHLLHLKDIRIEDISKKLYQRDGHGYVS</sequence>
<dbReference type="InterPro" id="IPR036872">
    <property type="entry name" value="CH_dom_sf"/>
</dbReference>